<sequence>MSSHFFLKMGIFLWSPGMSRQALERGSVCVSHKQIFVNSMGRFSMLPSARQYRTIRSRNKRFRDSFYFLAIRLLNS</sequence>
<name>A0A060VZ35_ONCMY</name>
<proteinExistence type="predicted"/>
<accession>A0A060VZ35</accession>
<organism evidence="1 2">
    <name type="scientific">Oncorhynchus mykiss</name>
    <name type="common">Rainbow trout</name>
    <name type="synonym">Salmo gairdneri</name>
    <dbReference type="NCBI Taxonomy" id="8022"/>
    <lineage>
        <taxon>Eukaryota</taxon>
        <taxon>Metazoa</taxon>
        <taxon>Chordata</taxon>
        <taxon>Craniata</taxon>
        <taxon>Vertebrata</taxon>
        <taxon>Euteleostomi</taxon>
        <taxon>Actinopterygii</taxon>
        <taxon>Neopterygii</taxon>
        <taxon>Teleostei</taxon>
        <taxon>Protacanthopterygii</taxon>
        <taxon>Salmoniformes</taxon>
        <taxon>Salmonidae</taxon>
        <taxon>Salmoninae</taxon>
        <taxon>Oncorhynchus</taxon>
    </lineage>
</organism>
<gene>
    <name evidence="1" type="ORF">GSONMT00073319001</name>
</gene>
<evidence type="ECO:0000313" key="1">
    <source>
        <dbReference type="EMBL" id="CDQ57595.1"/>
    </source>
</evidence>
<dbReference type="EMBL" id="FR904289">
    <property type="protein sequence ID" value="CDQ57595.1"/>
    <property type="molecule type" value="Genomic_DNA"/>
</dbReference>
<dbReference type="Proteomes" id="UP000193380">
    <property type="component" value="Chromosome 17"/>
</dbReference>
<protein>
    <submittedName>
        <fullName evidence="1">Uncharacterized protein</fullName>
    </submittedName>
</protein>
<dbReference type="PaxDb" id="8022-A0A060VZ35"/>
<reference evidence="1 2" key="1">
    <citation type="journal article" date="2014" name="Nat. Commun.">
        <title>The rainbow trout genome provides novel insights into evolution after whole-genome duplication in vertebrates.</title>
        <authorList>
            <person name="Berthelot C."/>
            <person name="Brunet F."/>
            <person name="Chalopin D."/>
            <person name="Juanchich A."/>
            <person name="Bernard M."/>
            <person name="Noel B."/>
            <person name="Bento P."/>
            <person name="Da Silva C."/>
            <person name="Labadie K."/>
            <person name="Alberti A."/>
            <person name="Aury J.M."/>
            <person name="Louis A."/>
            <person name="Dehais P."/>
            <person name="Bardou P."/>
            <person name="Montfort J."/>
            <person name="Klopp C."/>
            <person name="Cabau C."/>
            <person name="Gaspin C."/>
            <person name="Thorgaard G.H."/>
            <person name="Boussaha M."/>
            <person name="Quillet E."/>
            <person name="Guyomard R."/>
            <person name="Galiana D."/>
            <person name="Bobe J."/>
            <person name="Volff J.N."/>
            <person name="Genet C."/>
            <person name="Wincker P."/>
            <person name="Jaillon O."/>
            <person name="Roest Crollius H."/>
            <person name="Guiguen Y."/>
        </authorList>
    </citation>
    <scope>NUCLEOTIDE SEQUENCE [LARGE SCALE GENOMIC DNA]</scope>
</reference>
<dbReference type="AlphaFoldDB" id="A0A060VZ35"/>
<evidence type="ECO:0000313" key="2">
    <source>
        <dbReference type="Proteomes" id="UP000193380"/>
    </source>
</evidence>